<keyword evidence="1" id="KW-0614">Plasmid</keyword>
<sequence length="78" mass="7965">MTRLAAETQAMPQVIQPALVLVVGMAIKLPRVQAGTLAVMQAVALAGPLAGPLARMLAEPPAKVLLRPQAGTPAMAQS</sequence>
<comment type="caution">
    <text evidence="1">The sequence shown here is derived from an EMBL/GenBank/DDBJ whole genome shotgun (WGS) entry which is preliminary data.</text>
</comment>
<evidence type="ECO:0000313" key="1">
    <source>
        <dbReference type="EMBL" id="PXY16555.1"/>
    </source>
</evidence>
<evidence type="ECO:0000313" key="2">
    <source>
        <dbReference type="Proteomes" id="UP000249915"/>
    </source>
</evidence>
<name>A0A2V4ACD8_9PSEU</name>
<proteinExistence type="predicted"/>
<gene>
    <name evidence="1" type="ORF">BAY60_35740</name>
</gene>
<reference evidence="1 2" key="1">
    <citation type="submission" date="2016-07" db="EMBL/GenBank/DDBJ databases">
        <title>Draft genome sequence of Prauserella muralis DSM 45305, isolated from a mould-covered wall in an indoor environment.</title>
        <authorList>
            <person name="Ruckert C."/>
            <person name="Albersmeier A."/>
            <person name="Jiang C.-L."/>
            <person name="Jiang Y."/>
            <person name="Kalinowski J."/>
            <person name="Schneider O."/>
            <person name="Winkler A."/>
            <person name="Zotchev S.B."/>
        </authorList>
    </citation>
    <scope>NUCLEOTIDE SEQUENCE [LARGE SCALE GENOMIC DNA]</scope>
    <source>
        <strain evidence="1 2">DSM 45305</strain>
        <plasmid evidence="2">ppmurdsm45305</plasmid>
    </source>
</reference>
<organism evidence="1 2">
    <name type="scientific">Prauserella muralis</name>
    <dbReference type="NCBI Taxonomy" id="588067"/>
    <lineage>
        <taxon>Bacteria</taxon>
        <taxon>Bacillati</taxon>
        <taxon>Actinomycetota</taxon>
        <taxon>Actinomycetes</taxon>
        <taxon>Pseudonocardiales</taxon>
        <taxon>Pseudonocardiaceae</taxon>
        <taxon>Prauserella</taxon>
    </lineage>
</organism>
<protein>
    <submittedName>
        <fullName evidence="1">Uncharacterized protein</fullName>
    </submittedName>
</protein>
<geneLocation type="plasmid" evidence="2">
    <name>ppmurdsm45305</name>
</geneLocation>
<dbReference type="EMBL" id="MASW01000024">
    <property type="protein sequence ID" value="PXY16555.1"/>
    <property type="molecule type" value="Genomic_DNA"/>
</dbReference>
<dbReference type="AlphaFoldDB" id="A0A2V4ACD8"/>
<dbReference type="RefSeq" id="WP_112278795.1">
    <property type="nucleotide sequence ID" value="NZ_CM009984.1"/>
</dbReference>
<accession>A0A2V4ACD8</accession>
<keyword evidence="2" id="KW-1185">Reference proteome</keyword>
<dbReference type="Proteomes" id="UP000249915">
    <property type="component" value="Plasmid pPmurDSM45305"/>
</dbReference>